<dbReference type="InterPro" id="IPR008538">
    <property type="entry name" value="Uma2"/>
</dbReference>
<sequence length="308" mass="34788">MNRPRRQKRQSLSETAGMAFTANDRNHQGGSPPPVEVPPLHPPPKAPVPSRIGYLPCRHKNVPYHRHGGVGEDGDMALTKPTRRGRHDHPVPPRQDNSVPDEHEPQELPDEVLQLCLELKAADYRAEIRSGQIVVSPWMSKESNDIIDRLTNVLIPLKLVNGWRFHYNWAVHIPPLLDHRLPDMIVARREVEYLDPLRVHGHSLLLVVEVCSPGTRKADWQEKPLDYARAGVPLFLIVDPVATPRRVTLMSDPLPGLEPFDVRQPYRKIATAEEGEVVELPEPFGIKIETSALFDDDEPETTPQEPAE</sequence>
<dbReference type="CDD" id="cd06260">
    <property type="entry name" value="DUF820-like"/>
    <property type="match status" value="1"/>
</dbReference>
<keyword evidence="4" id="KW-1185">Reference proteome</keyword>
<keyword evidence="3" id="KW-0540">Nuclease</keyword>
<evidence type="ECO:0000259" key="2">
    <source>
        <dbReference type="Pfam" id="PF05685"/>
    </source>
</evidence>
<dbReference type="InterPro" id="IPR012296">
    <property type="entry name" value="Nuclease_put_TT1808"/>
</dbReference>
<name>A0A5J5JUI5_9ACTN</name>
<dbReference type="GO" id="GO:0004519">
    <property type="term" value="F:endonuclease activity"/>
    <property type="evidence" value="ECO:0007669"/>
    <property type="project" value="UniProtKB-KW"/>
</dbReference>
<gene>
    <name evidence="3" type="ORF">F5972_29310</name>
</gene>
<dbReference type="Gene3D" id="3.90.1570.10">
    <property type="entry name" value="tt1808, chain A"/>
    <property type="match status" value="1"/>
</dbReference>
<accession>A0A5J5JUI5</accession>
<feature type="compositionally biased region" description="Pro residues" evidence="1">
    <location>
        <begin position="31"/>
        <end position="47"/>
    </location>
</feature>
<dbReference type="PANTHER" id="PTHR35400:SF3">
    <property type="entry name" value="SLL1072 PROTEIN"/>
    <property type="match status" value="1"/>
</dbReference>
<reference evidence="3 4" key="1">
    <citation type="submission" date="2019-09" db="EMBL/GenBank/DDBJ databases">
        <title>Screening of Novel Bioactive Compounds from Soil-Associated.</title>
        <authorList>
            <person name="Gong X."/>
        </authorList>
    </citation>
    <scope>NUCLEOTIDE SEQUENCE [LARGE SCALE GENOMIC DNA]</scope>
    <source>
        <strain evidence="3 4">Gxj-6</strain>
    </source>
</reference>
<feature type="region of interest" description="Disordered" evidence="1">
    <location>
        <begin position="1"/>
        <end position="106"/>
    </location>
</feature>
<evidence type="ECO:0000256" key="1">
    <source>
        <dbReference type="SAM" id="MobiDB-lite"/>
    </source>
</evidence>
<proteinExistence type="predicted"/>
<dbReference type="InterPro" id="IPR011335">
    <property type="entry name" value="Restrct_endonuc-II-like"/>
</dbReference>
<dbReference type="PANTHER" id="PTHR35400">
    <property type="entry name" value="SLR1083 PROTEIN"/>
    <property type="match status" value="1"/>
</dbReference>
<comment type="caution">
    <text evidence="3">The sequence shown here is derived from an EMBL/GenBank/DDBJ whole genome shotgun (WGS) entry which is preliminary data.</text>
</comment>
<protein>
    <submittedName>
        <fullName evidence="3">Uma2 family endonuclease</fullName>
    </submittedName>
</protein>
<evidence type="ECO:0000313" key="4">
    <source>
        <dbReference type="Proteomes" id="UP000327011"/>
    </source>
</evidence>
<evidence type="ECO:0000313" key="3">
    <source>
        <dbReference type="EMBL" id="KAA9375059.1"/>
    </source>
</evidence>
<dbReference type="SUPFAM" id="SSF52980">
    <property type="entry name" value="Restriction endonuclease-like"/>
    <property type="match status" value="1"/>
</dbReference>
<dbReference type="Proteomes" id="UP000327011">
    <property type="component" value="Unassembled WGS sequence"/>
</dbReference>
<dbReference type="AlphaFoldDB" id="A0A5J5JUI5"/>
<dbReference type="EMBL" id="VYTZ01000013">
    <property type="protein sequence ID" value="KAA9375059.1"/>
    <property type="molecule type" value="Genomic_DNA"/>
</dbReference>
<keyword evidence="3" id="KW-0255">Endonuclease</keyword>
<keyword evidence="3" id="KW-0378">Hydrolase</keyword>
<organism evidence="3 4">
    <name type="scientific">Microbispora cellulosiformans</name>
    <dbReference type="NCBI Taxonomy" id="2614688"/>
    <lineage>
        <taxon>Bacteria</taxon>
        <taxon>Bacillati</taxon>
        <taxon>Actinomycetota</taxon>
        <taxon>Actinomycetes</taxon>
        <taxon>Streptosporangiales</taxon>
        <taxon>Streptosporangiaceae</taxon>
        <taxon>Microbispora</taxon>
    </lineage>
</organism>
<feature type="compositionally biased region" description="Basic residues" evidence="1">
    <location>
        <begin position="57"/>
        <end position="68"/>
    </location>
</feature>
<dbReference type="Pfam" id="PF05685">
    <property type="entry name" value="Uma2"/>
    <property type="match status" value="1"/>
</dbReference>
<feature type="domain" description="Putative restriction endonuclease" evidence="2">
    <location>
        <begin position="110"/>
        <end position="255"/>
    </location>
</feature>